<organism evidence="1 2">
    <name type="scientific">Shouchella clausii (strain KSM-K16)</name>
    <name type="common">Alkalihalobacillus clausii</name>
    <dbReference type="NCBI Taxonomy" id="66692"/>
    <lineage>
        <taxon>Bacteria</taxon>
        <taxon>Bacillati</taxon>
        <taxon>Bacillota</taxon>
        <taxon>Bacilli</taxon>
        <taxon>Bacillales</taxon>
        <taxon>Bacillaceae</taxon>
        <taxon>Shouchella</taxon>
    </lineage>
</organism>
<reference evidence="1 2" key="2">
    <citation type="journal article" date="1995" name="Appl. Microbiol. Biotechnol.">
        <title>Purification and properties of an alkaline protease from alkalophilic Bacillus sp. KSM-K16.</title>
        <authorList>
            <person name="Kobayashi T."/>
            <person name="Hakamada Y."/>
            <person name="Adachi S."/>
            <person name="Hitomi J."/>
            <person name="Yoshimatsu T."/>
            <person name="Koike K."/>
            <person name="Kawai S."/>
            <person name="Ito S."/>
        </authorList>
    </citation>
    <scope>NUCLEOTIDE SEQUENCE [LARGE SCALE GENOMIC DNA]</scope>
    <source>
        <strain evidence="1 2">KSM-K16</strain>
    </source>
</reference>
<dbReference type="STRING" id="66692.ABC0699"/>
<protein>
    <submittedName>
        <fullName evidence="1">Uncharacterized protein</fullName>
    </submittedName>
</protein>
<evidence type="ECO:0000313" key="2">
    <source>
        <dbReference type="Proteomes" id="UP000001168"/>
    </source>
</evidence>
<dbReference type="PROSITE" id="PS51257">
    <property type="entry name" value="PROKAR_LIPOPROTEIN"/>
    <property type="match status" value="1"/>
</dbReference>
<dbReference type="KEGG" id="bcl:ABC0699"/>
<keyword evidence="2" id="KW-1185">Reference proteome</keyword>
<dbReference type="EMBL" id="AP006627">
    <property type="protein sequence ID" value="BAD63238.1"/>
    <property type="molecule type" value="Genomic_DNA"/>
</dbReference>
<dbReference type="eggNOG" id="ENOG502ZM9C">
    <property type="taxonomic scope" value="Bacteria"/>
</dbReference>
<accession>Q5WK67</accession>
<dbReference type="HOGENOM" id="CLU_1583263_0_0_9"/>
<dbReference type="AlphaFoldDB" id="Q5WK67"/>
<reference evidence="2" key="4">
    <citation type="submission" date="2003-10" db="EMBL/GenBank/DDBJ databases">
        <title>The complete genome sequence of the alkaliphilic Bacillus clausii KSM-K16.</title>
        <authorList>
            <person name="Takaki Y."/>
            <person name="Kageyama Y."/>
            <person name="Shimamura S."/>
            <person name="Suzuki H."/>
            <person name="Nishi S."/>
            <person name="Hatada Y."/>
            <person name="Kawai S."/>
            <person name="Ito S."/>
            <person name="Horikoshi K."/>
        </authorList>
    </citation>
    <scope>NUCLEOTIDE SEQUENCE [LARGE SCALE GENOMIC DNA]</scope>
    <source>
        <strain evidence="2">KSM-K16</strain>
    </source>
</reference>
<reference evidence="1 2" key="3">
    <citation type="journal article" date="1997" name="Protein Eng.">
        <title>High-resolution crystal structure of M-protease: phylogeny aided analysis of the high-alkaline adaptation mechanism.</title>
        <authorList>
            <person name="Shirai T."/>
            <person name="Suzuki A."/>
            <person name="Yamane T."/>
            <person name="Ashida T."/>
            <person name="Kobayashi T."/>
            <person name="Ito S."/>
        </authorList>
    </citation>
    <scope>NUCLEOTIDE SEQUENCE [LARGE SCALE GENOMIC DNA]</scope>
    <source>
        <strain evidence="1 2">KSM-K16</strain>
    </source>
</reference>
<sequence length="168" mass="19510">MRRIRLLILLAVLATLVTGCIVNAKAAEKESLEALEAFLAAHEHGEVLLDNYNGQGREEVVEEEYAEWFTKDYQAKVNEVIRSGKRTWRTIFFMQESGSKLVAYNKYGVLYTKVDRKDGTVRYRLHPQKVNPLHENLDFVDIEMSKEDGKWKINDAEIIEAIYADYFF</sequence>
<proteinExistence type="predicted"/>
<gene>
    <name evidence="1" type="ordered locus">ABC0699</name>
</gene>
<name>Q5WK67_SHOC1</name>
<dbReference type="Proteomes" id="UP000001168">
    <property type="component" value="Chromosome"/>
</dbReference>
<dbReference type="OrthoDB" id="2970548at2"/>
<dbReference type="RefSeq" id="WP_011245554.1">
    <property type="nucleotide sequence ID" value="NC_006582.1"/>
</dbReference>
<reference evidence="1 2" key="1">
    <citation type="journal article" date="1994" name="J. Ferment. Bioeng.">
        <title>Molecular cloning and nucleotide sequence of the gene for an alkaline protease from the alkalophilic Bacillus sp. KSM-K16.</title>
        <authorList>
            <person name="Hakamada Y."/>
            <person name="Kobayashi T."/>
            <person name="Hitomi J."/>
            <person name="Kawai S."/>
            <person name="Ito S."/>
        </authorList>
    </citation>
    <scope>NUCLEOTIDE SEQUENCE [LARGE SCALE GENOMIC DNA]</scope>
    <source>
        <strain evidence="1 2">KSM-K16</strain>
    </source>
</reference>
<reference evidence="1 2" key="5">
    <citation type="journal article" date="2007" name="Extremophiles">
        <title>Intragenomic diversity of the V1 regions of 16S rRNA genes in high-alkaline protease-producing Bacillus clausii spp.</title>
        <authorList>
            <person name="Kageyama Y."/>
            <person name="Takaki Y."/>
            <person name="Shimamura S."/>
            <person name="Nishi S."/>
            <person name="Nogi Y."/>
            <person name="Uchimura K."/>
            <person name="Kobayashi T."/>
            <person name="Hitomi J."/>
            <person name="Ozaki K."/>
            <person name="Kawai S."/>
            <person name="Ito S."/>
            <person name="Horikoshi K."/>
        </authorList>
    </citation>
    <scope>NUCLEOTIDE SEQUENCE [LARGE SCALE GENOMIC DNA]</scope>
    <source>
        <strain evidence="1 2">KSM-K16</strain>
    </source>
</reference>
<evidence type="ECO:0000313" key="1">
    <source>
        <dbReference type="EMBL" id="BAD63238.1"/>
    </source>
</evidence>